<dbReference type="Gene3D" id="2.40.170.20">
    <property type="entry name" value="TonB-dependent receptor, beta-barrel domain"/>
    <property type="match status" value="1"/>
</dbReference>
<dbReference type="EMBL" id="CP051180">
    <property type="protein sequence ID" value="QIZ77278.1"/>
    <property type="molecule type" value="Genomic_DNA"/>
</dbReference>
<evidence type="ECO:0000256" key="4">
    <source>
        <dbReference type="ARBA" id="ARBA00022692"/>
    </source>
</evidence>
<feature type="domain" description="TonB-dependent receptor plug" evidence="12">
    <location>
        <begin position="49"/>
        <end position="163"/>
    </location>
</feature>
<evidence type="ECO:0000256" key="7">
    <source>
        <dbReference type="ARBA" id="ARBA00023237"/>
    </source>
</evidence>
<dbReference type="InterPro" id="IPR012910">
    <property type="entry name" value="Plug_dom"/>
</dbReference>
<dbReference type="PANTHER" id="PTHR47234:SF2">
    <property type="entry name" value="TONB-DEPENDENT RECEPTOR"/>
    <property type="match status" value="1"/>
</dbReference>
<dbReference type="KEGG" id="fes:HER31_10535"/>
<evidence type="ECO:0000256" key="2">
    <source>
        <dbReference type="ARBA" id="ARBA00022448"/>
    </source>
</evidence>
<comment type="subcellular location">
    <subcellularLocation>
        <location evidence="1 8">Cell outer membrane</location>
        <topology evidence="1 8">Multi-pass membrane protein</topology>
    </subcellularLocation>
</comment>
<organism evidence="13 14">
    <name type="scientific">Ferrimonas lipolytica</name>
    <dbReference type="NCBI Taxonomy" id="2724191"/>
    <lineage>
        <taxon>Bacteria</taxon>
        <taxon>Pseudomonadati</taxon>
        <taxon>Pseudomonadota</taxon>
        <taxon>Gammaproteobacteria</taxon>
        <taxon>Alteromonadales</taxon>
        <taxon>Ferrimonadaceae</taxon>
        <taxon>Ferrimonas</taxon>
    </lineage>
</organism>
<keyword evidence="2 8" id="KW-0813">Transport</keyword>
<evidence type="ECO:0000256" key="3">
    <source>
        <dbReference type="ARBA" id="ARBA00022452"/>
    </source>
</evidence>
<dbReference type="PANTHER" id="PTHR47234">
    <property type="match status" value="1"/>
</dbReference>
<dbReference type="InterPro" id="IPR036942">
    <property type="entry name" value="Beta-barrel_TonB_sf"/>
</dbReference>
<name>A0A6H1UEM4_9GAMM</name>
<feature type="signal peptide" evidence="10">
    <location>
        <begin position="1"/>
        <end position="23"/>
    </location>
</feature>
<keyword evidence="3 8" id="KW-1134">Transmembrane beta strand</keyword>
<dbReference type="RefSeq" id="WP_168660539.1">
    <property type="nucleotide sequence ID" value="NZ_CP051180.1"/>
</dbReference>
<dbReference type="InterPro" id="IPR039426">
    <property type="entry name" value="TonB-dep_rcpt-like"/>
</dbReference>
<evidence type="ECO:0000256" key="8">
    <source>
        <dbReference type="PROSITE-ProRule" id="PRU01360"/>
    </source>
</evidence>
<comment type="similarity">
    <text evidence="8 9">Belongs to the TonB-dependent receptor family.</text>
</comment>
<feature type="domain" description="TonB-dependent receptor-like beta-barrel" evidence="11">
    <location>
        <begin position="343"/>
        <end position="852"/>
    </location>
</feature>
<dbReference type="Proteomes" id="UP000501602">
    <property type="component" value="Chromosome"/>
</dbReference>
<protein>
    <submittedName>
        <fullName evidence="13">TonB-dependent receptor</fullName>
    </submittedName>
</protein>
<evidence type="ECO:0000259" key="12">
    <source>
        <dbReference type="Pfam" id="PF07715"/>
    </source>
</evidence>
<evidence type="ECO:0000256" key="1">
    <source>
        <dbReference type="ARBA" id="ARBA00004571"/>
    </source>
</evidence>
<accession>A0A6H1UEM4</accession>
<keyword evidence="10" id="KW-0732">Signal</keyword>
<evidence type="ECO:0000256" key="5">
    <source>
        <dbReference type="ARBA" id="ARBA00023077"/>
    </source>
</evidence>
<sequence length="888" mass="96842">MRFNPALSSLIVAIGAAPITALAATNTAVEPIERMVVTGSRIQRTETSSYAPITVFDAADIEATGVTSVEALLQRMSASAGFAGNQTNAYWTDGGYGSTQVNLRGIGVNRTLVLLNGRRMVNSGTGANASVDLNTIPLSIIDRVEVLKDGASAIYGADAVAGVVNIITRDYVDGFEISARGGQTDHGDGEEVNLDLTFGTISDNSSVYVAMSYDKTEEVKMTSRAECPLAEVDGELVCSGSSHISEGRGHYLDSDGNPVGDSVLLLPDGSKPYSSDDSLNYFKYFNAVQPIERFNLFSAGEIDINHNLTFFAEAMYTRRETEMTATPQTVKNVVIPSWHESNPTDQDFLLESRRLGEAPRDFYVETDTWRIVNGLRGELGDNWSWDAAINWGRNTGSFEVTNVINNTNLANATDYDSCSADPAVPCANFWGQNSLTDEMLDYLLVDTKDSGGNEQLSFTTNITGDLFELPAGMVAIAAGFEHRQEEGWSDPDDLTVSGEANTAQQDAIDGDYRANEVYLEANVPLLVDAPLAQKLEMTAALRYSDFDTFGDDTNYKLGLQWQLNQVVTLRTTKSTAFRVPNIPELFGGISQGYMNTTDPCSDWTSLDPNSNRYANCRAAGVPSDYQQDGTTLTDRGGNPDLKPEEADTLTVGLVINVPGIDSLSFTVDYYDIEIENAINSVNGSSKLAACYDSADMSHPFCSDDQFSRDPVTGEVTYLQTQLGNAATETVSGIDFGAFFAHSLAGFDTNTTLELSYLDEYSIQTYQGAPVEHREGTIGYDGSYTKWRGNLYFTAAKNEWQGSYNVQYIGGADDQYANEGDIGDSVGSVFYHNVQLSYDINPQINLMAGIDNLFDRDAPYHQSYTDGNTNTMTYDLLGRRYYVGIKMIM</sequence>
<proteinExistence type="inferred from homology"/>
<evidence type="ECO:0000313" key="13">
    <source>
        <dbReference type="EMBL" id="QIZ77278.1"/>
    </source>
</evidence>
<evidence type="ECO:0000256" key="6">
    <source>
        <dbReference type="ARBA" id="ARBA00023136"/>
    </source>
</evidence>
<dbReference type="CDD" id="cd01347">
    <property type="entry name" value="ligand_gated_channel"/>
    <property type="match status" value="1"/>
</dbReference>
<evidence type="ECO:0000313" key="14">
    <source>
        <dbReference type="Proteomes" id="UP000501602"/>
    </source>
</evidence>
<feature type="chain" id="PRO_5026335851" evidence="10">
    <location>
        <begin position="24"/>
        <end position="888"/>
    </location>
</feature>
<dbReference type="GO" id="GO:0009279">
    <property type="term" value="C:cell outer membrane"/>
    <property type="evidence" value="ECO:0007669"/>
    <property type="project" value="UniProtKB-SubCell"/>
</dbReference>
<dbReference type="SUPFAM" id="SSF56935">
    <property type="entry name" value="Porins"/>
    <property type="match status" value="1"/>
</dbReference>
<keyword evidence="4 8" id="KW-0812">Transmembrane</keyword>
<dbReference type="Pfam" id="PF07715">
    <property type="entry name" value="Plug"/>
    <property type="match status" value="1"/>
</dbReference>
<reference evidence="13 14" key="1">
    <citation type="submission" date="2020-04" db="EMBL/GenBank/DDBJ databases">
        <title>Ferrimonas sp. S7 isolated from sea water.</title>
        <authorList>
            <person name="Bae S.S."/>
            <person name="Baek K."/>
        </authorList>
    </citation>
    <scope>NUCLEOTIDE SEQUENCE [LARGE SCALE GENOMIC DNA]</scope>
    <source>
        <strain evidence="13 14">S7</strain>
    </source>
</reference>
<dbReference type="AlphaFoldDB" id="A0A6H1UEM4"/>
<evidence type="ECO:0000259" key="11">
    <source>
        <dbReference type="Pfam" id="PF00593"/>
    </source>
</evidence>
<keyword evidence="7 8" id="KW-0998">Cell outer membrane</keyword>
<dbReference type="InterPro" id="IPR037066">
    <property type="entry name" value="Plug_dom_sf"/>
</dbReference>
<evidence type="ECO:0000256" key="9">
    <source>
        <dbReference type="RuleBase" id="RU003357"/>
    </source>
</evidence>
<gene>
    <name evidence="13" type="ORF">HER31_10535</name>
</gene>
<keyword evidence="5 9" id="KW-0798">TonB box</keyword>
<dbReference type="PROSITE" id="PS52016">
    <property type="entry name" value="TONB_DEPENDENT_REC_3"/>
    <property type="match status" value="1"/>
</dbReference>
<dbReference type="Pfam" id="PF00593">
    <property type="entry name" value="TonB_dep_Rec_b-barrel"/>
    <property type="match status" value="1"/>
</dbReference>
<evidence type="ECO:0000256" key="10">
    <source>
        <dbReference type="SAM" id="SignalP"/>
    </source>
</evidence>
<dbReference type="InterPro" id="IPR000531">
    <property type="entry name" value="Beta-barrel_TonB"/>
</dbReference>
<keyword evidence="14" id="KW-1185">Reference proteome</keyword>
<keyword evidence="6 8" id="KW-0472">Membrane</keyword>
<keyword evidence="13" id="KW-0675">Receptor</keyword>
<dbReference type="Gene3D" id="2.170.130.10">
    <property type="entry name" value="TonB-dependent receptor, plug domain"/>
    <property type="match status" value="1"/>
</dbReference>